<sequence length="104" mass="11230">MRITYITPNKTRSTVTIPDYIYASLIEYIGSEKATRKVIRETIAILLANNEGGVCLSQTVAGVLTNLLISELEQEAQALRSERDALQVSLLGAASILLEGAHVG</sequence>
<dbReference type="RefSeq" id="WP_090242523.1">
    <property type="nucleotide sequence ID" value="NZ_FOQL01000003.1"/>
</dbReference>
<evidence type="ECO:0000313" key="2">
    <source>
        <dbReference type="Proteomes" id="UP000243606"/>
    </source>
</evidence>
<protein>
    <submittedName>
        <fullName evidence="1">Uncharacterized protein</fullName>
    </submittedName>
</protein>
<evidence type="ECO:0000313" key="1">
    <source>
        <dbReference type="EMBL" id="SFI62787.1"/>
    </source>
</evidence>
<keyword evidence="2" id="KW-1185">Reference proteome</keyword>
<name>A0A1I3JRA5_9PSED</name>
<dbReference type="EMBL" id="FOQL01000003">
    <property type="protein sequence ID" value="SFI62787.1"/>
    <property type="molecule type" value="Genomic_DNA"/>
</dbReference>
<gene>
    <name evidence="1" type="ORF">SAMN05216206_2585</name>
</gene>
<proteinExistence type="predicted"/>
<reference evidence="2" key="1">
    <citation type="submission" date="2016-10" db="EMBL/GenBank/DDBJ databases">
        <authorList>
            <person name="Varghese N."/>
            <person name="Submissions S."/>
        </authorList>
    </citation>
    <scope>NUCLEOTIDE SEQUENCE [LARGE SCALE GENOMIC DNA]</scope>
    <source>
        <strain evidence="2">LMG 24016</strain>
    </source>
</reference>
<dbReference type="STRING" id="425504.SAMN05216206_2585"/>
<dbReference type="Proteomes" id="UP000243606">
    <property type="component" value="Unassembled WGS sequence"/>
</dbReference>
<accession>A0A1I3JRA5</accession>
<dbReference type="AlphaFoldDB" id="A0A1I3JRA5"/>
<organism evidence="1 2">
    <name type="scientific">Pseudomonas guineae</name>
    <dbReference type="NCBI Taxonomy" id="425504"/>
    <lineage>
        <taxon>Bacteria</taxon>
        <taxon>Pseudomonadati</taxon>
        <taxon>Pseudomonadota</taxon>
        <taxon>Gammaproteobacteria</taxon>
        <taxon>Pseudomonadales</taxon>
        <taxon>Pseudomonadaceae</taxon>
        <taxon>Pseudomonas</taxon>
    </lineage>
</organism>